<evidence type="ECO:0000313" key="5">
    <source>
        <dbReference type="Proteomes" id="UP000664317"/>
    </source>
</evidence>
<comment type="caution">
    <text evidence="4">The sequence shown here is derived from an EMBL/GenBank/DDBJ whole genome shotgun (WGS) entry which is preliminary data.</text>
</comment>
<reference evidence="4 5" key="1">
    <citation type="submission" date="2021-03" db="EMBL/GenBank/DDBJ databases">
        <title>novel species isolated from a fishpond in China.</title>
        <authorList>
            <person name="Lu H."/>
            <person name="Cai Z."/>
        </authorList>
    </citation>
    <scope>NUCLEOTIDE SEQUENCE [LARGE SCALE GENOMIC DNA]</scope>
    <source>
        <strain evidence="4 5">H41</strain>
    </source>
</reference>
<evidence type="ECO:0000313" key="4">
    <source>
        <dbReference type="EMBL" id="MBN7812897.1"/>
    </source>
</evidence>
<organism evidence="4 5">
    <name type="scientific">Algoriphagus oliviformis</name>
    <dbReference type="NCBI Taxonomy" id="2811231"/>
    <lineage>
        <taxon>Bacteria</taxon>
        <taxon>Pseudomonadati</taxon>
        <taxon>Bacteroidota</taxon>
        <taxon>Cytophagia</taxon>
        <taxon>Cytophagales</taxon>
        <taxon>Cyclobacteriaceae</taxon>
        <taxon>Algoriphagus</taxon>
    </lineage>
</organism>
<dbReference type="Gene3D" id="3.20.20.370">
    <property type="entry name" value="Glycoside hydrolase/deacetylase"/>
    <property type="match status" value="1"/>
</dbReference>
<keyword evidence="2" id="KW-0732">Signal</keyword>
<sequence>MLIAVNFHYIREESNYPFSAIHGLSAAQFKSQIQSLGKEGTFVSQDDIRRFLAHESELPERSILVTFDDGLREQYEIAYPILQELGVPAVFYVNPLNIQEGKISNVHQVHLLRSFVSTADMLDGLGKLDLPLQLTDAERQTAVSHYNYDSAEEAVLKYILNFKMDFHTKDEVVNRLFEETFSAEETKRFHEAFYMTDHMLRGLSEDGCLGSHTYSHQPLGLLSPEELDAEFEKSRAFFESKGLAMPRTVSYPYGSRASCAQPVLDKAKEFDFEFGFTMERAGNIQIRENALNLARFDCNDVIGGKSNLFEEGRMFDQIPVASWEFSGCSA</sequence>
<accession>A0ABS3C7E0</accession>
<dbReference type="SUPFAM" id="SSF88713">
    <property type="entry name" value="Glycoside hydrolase/deacetylase"/>
    <property type="match status" value="1"/>
</dbReference>
<protein>
    <submittedName>
        <fullName evidence="4">Polysaccharide deacetylase family protein</fullName>
    </submittedName>
</protein>
<dbReference type="Proteomes" id="UP000664317">
    <property type="component" value="Unassembled WGS sequence"/>
</dbReference>
<dbReference type="Pfam" id="PF01522">
    <property type="entry name" value="Polysacc_deac_1"/>
    <property type="match status" value="2"/>
</dbReference>
<dbReference type="PANTHER" id="PTHR34216:SF3">
    <property type="entry name" value="POLY-BETA-1,6-N-ACETYL-D-GLUCOSAMINE N-DEACETYLASE"/>
    <property type="match status" value="1"/>
</dbReference>
<dbReference type="InterPro" id="IPR051398">
    <property type="entry name" value="Polysacch_Deacetylase"/>
</dbReference>
<dbReference type="InterPro" id="IPR011330">
    <property type="entry name" value="Glyco_hydro/deAcase_b/a-brl"/>
</dbReference>
<dbReference type="PANTHER" id="PTHR34216">
    <property type="match status" value="1"/>
</dbReference>
<keyword evidence="5" id="KW-1185">Reference proteome</keyword>
<dbReference type="InterPro" id="IPR002509">
    <property type="entry name" value="NODB_dom"/>
</dbReference>
<name>A0ABS3C7E0_9BACT</name>
<comment type="subcellular location">
    <subcellularLocation>
        <location evidence="1">Secreted</location>
    </subcellularLocation>
</comment>
<evidence type="ECO:0000259" key="3">
    <source>
        <dbReference type="PROSITE" id="PS51677"/>
    </source>
</evidence>
<dbReference type="PROSITE" id="PS51677">
    <property type="entry name" value="NODB"/>
    <property type="match status" value="1"/>
</dbReference>
<evidence type="ECO:0000256" key="1">
    <source>
        <dbReference type="ARBA" id="ARBA00004613"/>
    </source>
</evidence>
<proteinExistence type="predicted"/>
<dbReference type="EMBL" id="JAFKCT010000009">
    <property type="protein sequence ID" value="MBN7812897.1"/>
    <property type="molecule type" value="Genomic_DNA"/>
</dbReference>
<dbReference type="RefSeq" id="WP_206579670.1">
    <property type="nucleotide sequence ID" value="NZ_JAFKCT010000009.1"/>
</dbReference>
<feature type="domain" description="NodB homology" evidence="3">
    <location>
        <begin position="61"/>
        <end position="330"/>
    </location>
</feature>
<evidence type="ECO:0000256" key="2">
    <source>
        <dbReference type="ARBA" id="ARBA00022729"/>
    </source>
</evidence>
<gene>
    <name evidence="4" type="ORF">J0A68_18215</name>
</gene>